<evidence type="ECO:0000256" key="2">
    <source>
        <dbReference type="ARBA" id="ARBA00021776"/>
    </source>
</evidence>
<keyword evidence="3" id="KW-0496">Mitochondrion</keyword>
<keyword evidence="6" id="KW-1185">Reference proteome</keyword>
<dbReference type="Proteomes" id="UP001153620">
    <property type="component" value="Chromosome 2"/>
</dbReference>
<evidence type="ECO:0000256" key="4">
    <source>
        <dbReference type="ARBA" id="ARBA00049984"/>
    </source>
</evidence>
<dbReference type="GO" id="GO:0005743">
    <property type="term" value="C:mitochondrial inner membrane"/>
    <property type="evidence" value="ECO:0007669"/>
    <property type="project" value="TreeGrafter"/>
</dbReference>
<reference evidence="5" key="1">
    <citation type="submission" date="2022-01" db="EMBL/GenBank/DDBJ databases">
        <authorList>
            <person name="King R."/>
        </authorList>
    </citation>
    <scope>NUCLEOTIDE SEQUENCE</scope>
</reference>
<evidence type="ECO:0000256" key="1">
    <source>
        <dbReference type="ARBA" id="ARBA00004173"/>
    </source>
</evidence>
<dbReference type="Pfam" id="PF04430">
    <property type="entry name" value="DUF498"/>
    <property type="match status" value="1"/>
</dbReference>
<dbReference type="InterPro" id="IPR007523">
    <property type="entry name" value="NDUFAF3/AAMDC"/>
</dbReference>
<gene>
    <name evidence="5" type="ORF">CHIRRI_LOCUS8048</name>
</gene>
<dbReference type="InterPro" id="IPR036748">
    <property type="entry name" value="MTH938-like_sf"/>
</dbReference>
<accession>A0A9N9WQN2</accession>
<dbReference type="PANTHER" id="PTHR21192">
    <property type="entry name" value="NUCLEAR PROTEIN E3-3"/>
    <property type="match status" value="1"/>
</dbReference>
<proteinExistence type="inferred from homology"/>
<evidence type="ECO:0000256" key="3">
    <source>
        <dbReference type="ARBA" id="ARBA00023128"/>
    </source>
</evidence>
<evidence type="ECO:0000313" key="5">
    <source>
        <dbReference type="EMBL" id="CAG9805171.1"/>
    </source>
</evidence>
<dbReference type="Gene3D" id="3.40.1230.10">
    <property type="entry name" value="MTH938-like"/>
    <property type="match status" value="1"/>
</dbReference>
<dbReference type="InterPro" id="IPR034095">
    <property type="entry name" value="NDUF3"/>
</dbReference>
<name>A0A9N9WQN2_9DIPT</name>
<dbReference type="CDD" id="cd05125">
    <property type="entry name" value="Mth938_2P1-like"/>
    <property type="match status" value="1"/>
</dbReference>
<dbReference type="SUPFAM" id="SSF64076">
    <property type="entry name" value="MTH938-like"/>
    <property type="match status" value="1"/>
</dbReference>
<evidence type="ECO:0000313" key="6">
    <source>
        <dbReference type="Proteomes" id="UP001153620"/>
    </source>
</evidence>
<reference evidence="5" key="2">
    <citation type="submission" date="2022-10" db="EMBL/GenBank/DDBJ databases">
        <authorList>
            <consortium name="ENA_rothamsted_submissions"/>
            <consortium name="culmorum"/>
            <person name="King R."/>
        </authorList>
    </citation>
    <scope>NUCLEOTIDE SEQUENCE</scope>
</reference>
<comment type="subcellular location">
    <subcellularLocation>
        <location evidence="1">Mitochondrion</location>
    </subcellularLocation>
</comment>
<dbReference type="AlphaFoldDB" id="A0A9N9WQN2"/>
<dbReference type="EMBL" id="OU895878">
    <property type="protein sequence ID" value="CAG9805171.1"/>
    <property type="molecule type" value="Genomic_DNA"/>
</dbReference>
<protein>
    <recommendedName>
        <fullName evidence="2">NADH dehydrogenase [ubiquinone] 1 alpha subcomplex assembly factor 3</fullName>
    </recommendedName>
</protein>
<dbReference type="GO" id="GO:0032981">
    <property type="term" value="P:mitochondrial respiratory chain complex I assembly"/>
    <property type="evidence" value="ECO:0007669"/>
    <property type="project" value="InterPro"/>
</dbReference>
<comment type="similarity">
    <text evidence="4">Belongs to the NDUFAF3 family.</text>
</comment>
<dbReference type="PANTHER" id="PTHR21192:SF2">
    <property type="entry name" value="NADH DEHYDROGENASE [UBIQUINONE] 1 ALPHA SUBCOMPLEX ASSEMBLY FACTOR 3"/>
    <property type="match status" value="1"/>
</dbReference>
<dbReference type="OrthoDB" id="20681at2759"/>
<sequence>MFTKLLNRSLIKLSQTANYQISKRTCMYKGAKTYDGDGKTSVQVLNNDMENGLLINGISQAGFRLNNDLFIVGPMIIFPRSVLSWNIESFKDINEDSLSIFRLMEPKVDMIVLGVGDQQPTPDFQRRILSFMKKSNINVEVLQTEQACTTFNFLNSEGRMIGGAMIPPVTLSVSEDDYAKYLLERQNLLSLEQ</sequence>
<organism evidence="5 6">
    <name type="scientific">Chironomus riparius</name>
    <dbReference type="NCBI Taxonomy" id="315576"/>
    <lineage>
        <taxon>Eukaryota</taxon>
        <taxon>Metazoa</taxon>
        <taxon>Ecdysozoa</taxon>
        <taxon>Arthropoda</taxon>
        <taxon>Hexapoda</taxon>
        <taxon>Insecta</taxon>
        <taxon>Pterygota</taxon>
        <taxon>Neoptera</taxon>
        <taxon>Endopterygota</taxon>
        <taxon>Diptera</taxon>
        <taxon>Nematocera</taxon>
        <taxon>Chironomoidea</taxon>
        <taxon>Chironomidae</taxon>
        <taxon>Chironominae</taxon>
        <taxon>Chironomus</taxon>
    </lineage>
</organism>